<accession>A0ACD0WLI9</accession>
<sequence>MYLAEYLPRLKQVSVKVEVGTSKSIEAVSLAENVLLIRTPTSTVEVPLPVSHTASTKPTGYSFHDGVLSMTFSTALDTKGSSTFMELARSNAQLWSVSDLVAKTPRDSKNVNMFQFCCSNCHAVIIDSKSLKFIDMPSEFWQEMMDFWHCHKPHEHHHNENDKNYNGNIQPSQNQVYIGSYYLLLSGQSEKCEKCGSSLGIVEQGSTKLYKWRLNLCYKETRETYPPFAAIFYLILDKVNSSAIRKFTFKTKSASTNIWVLNLGLSVSVADVPVLENALKIFYIENPTETEDEVVEVPEEVYASFITEISLINSRLPSDCQEAEMKVDEDSKLYKVSYLVSRHGSSK</sequence>
<dbReference type="Proteomes" id="UP000326582">
    <property type="component" value="Chromosome 4"/>
</dbReference>
<dbReference type="EMBL" id="CP038487">
    <property type="protein sequence ID" value="QFZ28271.1"/>
    <property type="molecule type" value="Genomic_DNA"/>
</dbReference>
<gene>
    <name evidence="1" type="ORF">EJF14_40304</name>
</gene>
<name>A0ACD0WLI9_CLALS</name>
<organism evidence="1 2">
    <name type="scientific">Clavispora lusitaniae</name>
    <name type="common">Candida lusitaniae</name>
    <dbReference type="NCBI Taxonomy" id="36911"/>
    <lineage>
        <taxon>Eukaryota</taxon>
        <taxon>Fungi</taxon>
        <taxon>Dikarya</taxon>
        <taxon>Ascomycota</taxon>
        <taxon>Saccharomycotina</taxon>
        <taxon>Pichiomycetes</taxon>
        <taxon>Metschnikowiaceae</taxon>
        <taxon>Clavispora</taxon>
    </lineage>
</organism>
<reference evidence="2" key="1">
    <citation type="journal article" date="2019" name="MBio">
        <title>Comparative genomics for the elucidation of multidrug resistance (MDR) in Candida lusitaniae.</title>
        <authorList>
            <person name="Kannan A."/>
            <person name="Asner S.A."/>
            <person name="Trachsel E."/>
            <person name="Kelly S."/>
            <person name="Parker J."/>
            <person name="Sanglard D."/>
        </authorList>
    </citation>
    <scope>NUCLEOTIDE SEQUENCE [LARGE SCALE GENOMIC DNA]</scope>
    <source>
        <strain evidence="2">P1</strain>
    </source>
</reference>
<protein>
    <submittedName>
        <fullName evidence="1">E3 ubiquitin-protein ligase</fullName>
    </submittedName>
</protein>
<evidence type="ECO:0000313" key="2">
    <source>
        <dbReference type="Proteomes" id="UP000326582"/>
    </source>
</evidence>
<proteinExistence type="predicted"/>
<evidence type="ECO:0000313" key="1">
    <source>
        <dbReference type="EMBL" id="QFZ28271.1"/>
    </source>
</evidence>
<keyword evidence="2" id="KW-1185">Reference proteome</keyword>